<reference evidence="2 3" key="1">
    <citation type="journal article" date="2012" name="Eukaryot. Cell">
        <title>Genome sequence of the fungus Glarea lozoyensis: the first genome sequence of a species from the Helotiaceae family.</title>
        <authorList>
            <person name="Youssar L."/>
            <person name="Gruening B.A."/>
            <person name="Erxleben A."/>
            <person name="Guenther S."/>
            <person name="Huettel W."/>
        </authorList>
    </citation>
    <scope>NUCLEOTIDE SEQUENCE [LARGE SCALE GENOMIC DNA]</scope>
    <source>
        <strain evidence="3">ATCC 74030 / MF5533</strain>
    </source>
</reference>
<sequence length="128" mass="14044">MQNGLDVSDDGYEEDDEEEDEEADDGLSLRRFTSATAQPPRMIEDEDSDGEDENENEPVSPPPLPTDMELQTITEGPESEDLAGLYQHVKGCPCSAEHQNAPGITRAWELPQKPGYEGKRLAVVEVAA</sequence>
<accession>H0EWS0</accession>
<feature type="compositionally biased region" description="Acidic residues" evidence="1">
    <location>
        <begin position="44"/>
        <end position="56"/>
    </location>
</feature>
<name>H0EWS0_GLAL7</name>
<evidence type="ECO:0000313" key="2">
    <source>
        <dbReference type="EMBL" id="EHK97100.1"/>
    </source>
</evidence>
<dbReference type="AlphaFoldDB" id="H0EWS0"/>
<comment type="caution">
    <text evidence="2">The sequence shown here is derived from an EMBL/GenBank/DDBJ whole genome shotgun (WGS) entry which is preliminary data.</text>
</comment>
<feature type="region of interest" description="Disordered" evidence="1">
    <location>
        <begin position="1"/>
        <end position="74"/>
    </location>
</feature>
<evidence type="ECO:0000256" key="1">
    <source>
        <dbReference type="SAM" id="MobiDB-lite"/>
    </source>
</evidence>
<gene>
    <name evidence="2" type="ORF">M7I_7243</name>
</gene>
<dbReference type="OrthoDB" id="3938221at2759"/>
<dbReference type="HOGENOM" id="CLU_1959808_0_0_1"/>
<dbReference type="Proteomes" id="UP000005446">
    <property type="component" value="Unassembled WGS sequence"/>
</dbReference>
<proteinExistence type="predicted"/>
<organism evidence="2 3">
    <name type="scientific">Glarea lozoyensis (strain ATCC 74030 / MF5533)</name>
    <dbReference type="NCBI Taxonomy" id="1104152"/>
    <lineage>
        <taxon>Eukaryota</taxon>
        <taxon>Fungi</taxon>
        <taxon>Dikarya</taxon>
        <taxon>Ascomycota</taxon>
        <taxon>Pezizomycotina</taxon>
        <taxon>Leotiomycetes</taxon>
        <taxon>Helotiales</taxon>
        <taxon>Helotiaceae</taxon>
        <taxon>Glarea</taxon>
    </lineage>
</organism>
<protein>
    <submittedName>
        <fullName evidence="2">Uncharacterized protein</fullName>
    </submittedName>
</protein>
<dbReference type="EMBL" id="AGUE01000211">
    <property type="protein sequence ID" value="EHK97100.1"/>
    <property type="molecule type" value="Genomic_DNA"/>
</dbReference>
<evidence type="ECO:0000313" key="3">
    <source>
        <dbReference type="Proteomes" id="UP000005446"/>
    </source>
</evidence>
<keyword evidence="3" id="KW-1185">Reference proteome</keyword>
<dbReference type="InParanoid" id="H0EWS0"/>
<feature type="compositionally biased region" description="Acidic residues" evidence="1">
    <location>
        <begin position="7"/>
        <end position="25"/>
    </location>
</feature>